<evidence type="ECO:0000256" key="6">
    <source>
        <dbReference type="ARBA" id="ARBA00022989"/>
    </source>
</evidence>
<dbReference type="NCBIfam" id="TIGR01726">
    <property type="entry name" value="HEQRo_perm_3TM"/>
    <property type="match status" value="1"/>
</dbReference>
<comment type="subcellular location">
    <subcellularLocation>
        <location evidence="1 8">Cell membrane</location>
        <topology evidence="1 8">Multi-pass membrane protein</topology>
    </subcellularLocation>
</comment>
<gene>
    <name evidence="10" type="ORF">CTER_3297</name>
</gene>
<dbReference type="eggNOG" id="COG0765">
    <property type="taxonomic scope" value="Bacteria"/>
</dbReference>
<dbReference type="Proteomes" id="UP000014155">
    <property type="component" value="Unassembled WGS sequence"/>
</dbReference>
<keyword evidence="4 8" id="KW-0812">Transmembrane</keyword>
<dbReference type="PATRIC" id="fig|1195236.3.peg.3520"/>
<evidence type="ECO:0000256" key="7">
    <source>
        <dbReference type="ARBA" id="ARBA00023136"/>
    </source>
</evidence>
<feature type="transmembrane region" description="Helical" evidence="8">
    <location>
        <begin position="47"/>
        <end position="69"/>
    </location>
</feature>
<evidence type="ECO:0000256" key="1">
    <source>
        <dbReference type="ARBA" id="ARBA00004651"/>
    </source>
</evidence>
<comment type="similarity">
    <text evidence="8">Belongs to the binding-protein-dependent transport system permease family.</text>
</comment>
<dbReference type="AlphaFoldDB" id="S0FHK9"/>
<feature type="transmembrane region" description="Helical" evidence="8">
    <location>
        <begin position="81"/>
        <end position="100"/>
    </location>
</feature>
<evidence type="ECO:0000259" key="9">
    <source>
        <dbReference type="PROSITE" id="PS50928"/>
    </source>
</evidence>
<dbReference type="STRING" id="1195236.CTER_3297"/>
<feature type="domain" description="ABC transmembrane type-1" evidence="9">
    <location>
        <begin position="11"/>
        <end position="199"/>
    </location>
</feature>
<evidence type="ECO:0000256" key="5">
    <source>
        <dbReference type="ARBA" id="ARBA00022970"/>
    </source>
</evidence>
<dbReference type="InterPro" id="IPR035906">
    <property type="entry name" value="MetI-like_sf"/>
</dbReference>
<feature type="transmembrane region" description="Helical" evidence="8">
    <location>
        <begin position="181"/>
        <end position="199"/>
    </location>
</feature>
<dbReference type="GO" id="GO:0043190">
    <property type="term" value="C:ATP-binding cassette (ABC) transporter complex"/>
    <property type="evidence" value="ECO:0007669"/>
    <property type="project" value="InterPro"/>
</dbReference>
<comment type="caution">
    <text evidence="10">The sequence shown here is derived from an EMBL/GenBank/DDBJ whole genome shotgun (WGS) entry which is preliminary data.</text>
</comment>
<organism evidence="10 11">
    <name type="scientific">Ruminiclostridium cellobioparum subsp. termitidis CT1112</name>
    <dbReference type="NCBI Taxonomy" id="1195236"/>
    <lineage>
        <taxon>Bacteria</taxon>
        <taxon>Bacillati</taxon>
        <taxon>Bacillota</taxon>
        <taxon>Clostridia</taxon>
        <taxon>Eubacteriales</taxon>
        <taxon>Oscillospiraceae</taxon>
        <taxon>Ruminiclostridium</taxon>
    </lineage>
</organism>
<dbReference type="InterPro" id="IPR010065">
    <property type="entry name" value="AA_ABC_transptr_permease_3TM"/>
</dbReference>
<evidence type="ECO:0000313" key="10">
    <source>
        <dbReference type="EMBL" id="EMS70947.1"/>
    </source>
</evidence>
<keyword evidence="2 8" id="KW-0813">Transport</keyword>
<dbReference type="CDD" id="cd06261">
    <property type="entry name" value="TM_PBP2"/>
    <property type="match status" value="1"/>
</dbReference>
<dbReference type="Gene3D" id="1.10.3720.10">
    <property type="entry name" value="MetI-like"/>
    <property type="match status" value="1"/>
</dbReference>
<dbReference type="PROSITE" id="PS50928">
    <property type="entry name" value="ABC_TM1"/>
    <property type="match status" value="1"/>
</dbReference>
<keyword evidence="6 8" id="KW-1133">Transmembrane helix</keyword>
<dbReference type="Pfam" id="PF00528">
    <property type="entry name" value="BPD_transp_1"/>
    <property type="match status" value="1"/>
</dbReference>
<protein>
    <submittedName>
        <fullName evidence="10">Amine acid ABC transporter, permease protein, 3-TM region, His/Glu/Gln/Arg/opine family</fullName>
    </submittedName>
</protein>
<reference evidence="10 11" key="1">
    <citation type="journal article" date="2013" name="Genome Announc.">
        <title>Draft Genome Sequence of the Cellulolytic, Mesophilic, Anaerobic Bacterium Clostridium termitidis Strain CT1112 (DSM 5398).</title>
        <authorList>
            <person name="Lal S."/>
            <person name="Ramachandran U."/>
            <person name="Zhang X."/>
            <person name="Munir R."/>
            <person name="Sparling R."/>
            <person name="Levin D.B."/>
        </authorList>
    </citation>
    <scope>NUCLEOTIDE SEQUENCE [LARGE SCALE GENOMIC DNA]</scope>
    <source>
        <strain evidence="10 11">CT1112</strain>
    </source>
</reference>
<evidence type="ECO:0000256" key="8">
    <source>
        <dbReference type="RuleBase" id="RU363032"/>
    </source>
</evidence>
<keyword evidence="3" id="KW-1003">Cell membrane</keyword>
<dbReference type="GO" id="GO:0022857">
    <property type="term" value="F:transmembrane transporter activity"/>
    <property type="evidence" value="ECO:0007669"/>
    <property type="project" value="InterPro"/>
</dbReference>
<proteinExistence type="inferred from homology"/>
<dbReference type="GO" id="GO:0006865">
    <property type="term" value="P:amino acid transport"/>
    <property type="evidence" value="ECO:0007669"/>
    <property type="project" value="UniProtKB-KW"/>
</dbReference>
<keyword evidence="11" id="KW-1185">Reference proteome</keyword>
<sequence>MDLLLLLGKGMVVTIQLFLLTLIFALPLGLVVSFGRRSKSFIINGLTGIYISIMRGTPLILQLVAVYFGPYYIFGGKIDRFTAAIIAFSLNYAAYFAEIYRGGIESIPRGQYEAGEVLGFTKAQVFFKIILPQVIKRILPAISNEVITLVKDTALVTTIGVAEMFRAANNEMSRIASIQPLFVAGVFYYIMNLVVAQVFKFTEKKLSYYR</sequence>
<dbReference type="RefSeq" id="WP_004627459.1">
    <property type="nucleotide sequence ID" value="NZ_AORV01000045.1"/>
</dbReference>
<dbReference type="PANTHER" id="PTHR30614:SF0">
    <property type="entry name" value="L-CYSTINE TRANSPORT SYSTEM PERMEASE PROTEIN TCYL"/>
    <property type="match status" value="1"/>
</dbReference>
<dbReference type="InterPro" id="IPR000515">
    <property type="entry name" value="MetI-like"/>
</dbReference>
<dbReference type="PANTHER" id="PTHR30614">
    <property type="entry name" value="MEMBRANE COMPONENT OF AMINO ACID ABC TRANSPORTER"/>
    <property type="match status" value="1"/>
</dbReference>
<evidence type="ECO:0000256" key="2">
    <source>
        <dbReference type="ARBA" id="ARBA00022448"/>
    </source>
</evidence>
<name>S0FHK9_RUMCE</name>
<evidence type="ECO:0000313" key="11">
    <source>
        <dbReference type="Proteomes" id="UP000014155"/>
    </source>
</evidence>
<evidence type="ECO:0000256" key="4">
    <source>
        <dbReference type="ARBA" id="ARBA00022692"/>
    </source>
</evidence>
<keyword evidence="5" id="KW-0029">Amino-acid transport</keyword>
<keyword evidence="7 8" id="KW-0472">Membrane</keyword>
<dbReference type="InterPro" id="IPR043429">
    <property type="entry name" value="ArtM/GltK/GlnP/TcyL/YhdX-like"/>
</dbReference>
<dbReference type="SUPFAM" id="SSF161098">
    <property type="entry name" value="MetI-like"/>
    <property type="match status" value="1"/>
</dbReference>
<accession>S0FHK9</accession>
<evidence type="ECO:0000256" key="3">
    <source>
        <dbReference type="ARBA" id="ARBA00022475"/>
    </source>
</evidence>
<feature type="transmembrane region" description="Helical" evidence="8">
    <location>
        <begin position="12"/>
        <end position="35"/>
    </location>
</feature>
<dbReference type="EMBL" id="AORV01000045">
    <property type="protein sequence ID" value="EMS70947.1"/>
    <property type="molecule type" value="Genomic_DNA"/>
</dbReference>